<dbReference type="AlphaFoldDB" id="A0A4R7Z8V6"/>
<accession>A0A4R7Z8V6</accession>
<organism evidence="1 2">
    <name type="scientific">Breznakia blatticola</name>
    <dbReference type="NCBI Taxonomy" id="1754012"/>
    <lineage>
        <taxon>Bacteria</taxon>
        <taxon>Bacillati</taxon>
        <taxon>Bacillota</taxon>
        <taxon>Erysipelotrichia</taxon>
        <taxon>Erysipelotrichales</taxon>
        <taxon>Erysipelotrichaceae</taxon>
        <taxon>Breznakia</taxon>
    </lineage>
</organism>
<gene>
    <name evidence="1" type="ORF">EDD63_14912</name>
</gene>
<sequence>MTNVIKSNKEIANRHASDLVHVARKEQGTIDESVLAKKTTVKGNIEAIDSIKRTAKSVYRLAESLKKDSKKISTLGKKFDDLDTEFKYRLNKELSSKVNK</sequence>
<dbReference type="NCBIfam" id="TIGR04197">
    <property type="entry name" value="T7SS_SACOL2603"/>
    <property type="match status" value="1"/>
</dbReference>
<dbReference type="RefSeq" id="WP_166667618.1">
    <property type="nucleotide sequence ID" value="NZ_SODD01000049.1"/>
</dbReference>
<evidence type="ECO:0000313" key="2">
    <source>
        <dbReference type="Proteomes" id="UP000294743"/>
    </source>
</evidence>
<protein>
    <submittedName>
        <fullName evidence="1">Type VII secretion effector (TIGR04197 family)</fullName>
    </submittedName>
</protein>
<name>A0A4R7Z8V6_9FIRM</name>
<dbReference type="Proteomes" id="UP000294743">
    <property type="component" value="Unassembled WGS sequence"/>
</dbReference>
<dbReference type="EMBL" id="SODD01000049">
    <property type="protein sequence ID" value="TDW13122.1"/>
    <property type="molecule type" value="Genomic_DNA"/>
</dbReference>
<keyword evidence="2" id="KW-1185">Reference proteome</keyword>
<comment type="caution">
    <text evidence="1">The sequence shown here is derived from an EMBL/GenBank/DDBJ whole genome shotgun (WGS) entry which is preliminary data.</text>
</comment>
<proteinExistence type="predicted"/>
<evidence type="ECO:0000313" key="1">
    <source>
        <dbReference type="EMBL" id="TDW13122.1"/>
    </source>
</evidence>
<reference evidence="1 2" key="1">
    <citation type="submission" date="2019-03" db="EMBL/GenBank/DDBJ databases">
        <title>Genomic Encyclopedia of Type Strains, Phase IV (KMG-IV): sequencing the most valuable type-strain genomes for metagenomic binning, comparative biology and taxonomic classification.</title>
        <authorList>
            <person name="Goeker M."/>
        </authorList>
    </citation>
    <scope>NUCLEOTIDE SEQUENCE [LARGE SCALE GENOMIC DNA]</scope>
    <source>
        <strain evidence="1 2">DSM 28867</strain>
    </source>
</reference>
<dbReference type="InterPro" id="IPR021477">
    <property type="entry name" value="TVIIS_effector_SACOL2603_fam"/>
</dbReference>